<feature type="signal peptide" evidence="1">
    <location>
        <begin position="1"/>
        <end position="19"/>
    </location>
</feature>
<dbReference type="InterPro" id="IPR011042">
    <property type="entry name" value="6-blade_b-propeller_TolB-like"/>
</dbReference>
<dbReference type="RefSeq" id="WP_132127350.1">
    <property type="nucleotide sequence ID" value="NZ_CP042432.1"/>
</dbReference>
<evidence type="ECO:0000313" key="3">
    <source>
        <dbReference type="Proteomes" id="UP000295807"/>
    </source>
</evidence>
<dbReference type="OrthoDB" id="7675395at2"/>
<keyword evidence="1" id="KW-0732">Signal</keyword>
<comment type="caution">
    <text evidence="2">The sequence shown here is derived from an EMBL/GenBank/DDBJ whole genome shotgun (WGS) entry which is preliminary data.</text>
</comment>
<name>A0A4R3KVW5_9SPHI</name>
<dbReference type="AlphaFoldDB" id="A0A4R3KVW5"/>
<protein>
    <recommendedName>
        <fullName evidence="4">SMP-30/gluconolaconase/LRE-like protein</fullName>
    </recommendedName>
</protein>
<reference evidence="2 3" key="1">
    <citation type="submission" date="2019-03" db="EMBL/GenBank/DDBJ databases">
        <title>Genomic Encyclopedia of Type Strains, Phase IV (KMG-IV): sequencing the most valuable type-strain genomes for metagenomic binning, comparative biology and taxonomic classification.</title>
        <authorList>
            <person name="Goeker M."/>
        </authorList>
    </citation>
    <scope>NUCLEOTIDE SEQUENCE [LARGE SCALE GENOMIC DNA]</scope>
    <source>
        <strain evidence="2 3">DSM 21100</strain>
    </source>
</reference>
<proteinExistence type="predicted"/>
<gene>
    <name evidence="2" type="ORF">EDD80_10166</name>
</gene>
<evidence type="ECO:0000256" key="1">
    <source>
        <dbReference type="SAM" id="SignalP"/>
    </source>
</evidence>
<dbReference type="SUPFAM" id="SSF63829">
    <property type="entry name" value="Calcium-dependent phosphotriesterase"/>
    <property type="match status" value="1"/>
</dbReference>
<evidence type="ECO:0008006" key="4">
    <source>
        <dbReference type="Google" id="ProtNLM"/>
    </source>
</evidence>
<evidence type="ECO:0000313" key="2">
    <source>
        <dbReference type="EMBL" id="TCS89869.1"/>
    </source>
</evidence>
<organism evidence="2 3">
    <name type="scientific">Anseongella ginsenosidimutans</name>
    <dbReference type="NCBI Taxonomy" id="496056"/>
    <lineage>
        <taxon>Bacteria</taxon>
        <taxon>Pseudomonadati</taxon>
        <taxon>Bacteroidota</taxon>
        <taxon>Sphingobacteriia</taxon>
        <taxon>Sphingobacteriales</taxon>
        <taxon>Sphingobacteriaceae</taxon>
        <taxon>Anseongella</taxon>
    </lineage>
</organism>
<feature type="chain" id="PRO_5020479251" description="SMP-30/gluconolaconase/LRE-like protein" evidence="1">
    <location>
        <begin position="20"/>
        <end position="289"/>
    </location>
</feature>
<dbReference type="EMBL" id="SMAD01000001">
    <property type="protein sequence ID" value="TCS89869.1"/>
    <property type="molecule type" value="Genomic_DNA"/>
</dbReference>
<dbReference type="Gene3D" id="2.120.10.30">
    <property type="entry name" value="TolB, C-terminal domain"/>
    <property type="match status" value="1"/>
</dbReference>
<dbReference type="Proteomes" id="UP000295807">
    <property type="component" value="Unassembled WGS sequence"/>
</dbReference>
<accession>A0A4R3KVW5</accession>
<sequence>MKKLLFLAFMCLICGKTFSQGITIPGLSHPESVTYDGKFYYVSNIGTEPNPTAQDGDGFITKISEDGLIQDRLYIPRRGKLDAPKGMCVIGKILFVTDINKIYGFSLNNKRKKVFEMEIPESNFLNDLEPLNQHEILVSAPDVDAIFKIDVLQKTYQRLDIEGTVNGPNGMAFDEANNTLYVVGIGTNNEPNGQLGRVKLDSSSVQYEILSDYKGHLDGIFIYQNTLVFTDWVKFGENVGALKRLNLDTKEVTEIVGKLKGPADIYYNYEKGQLWMPMMMGNHVFRMDY</sequence>
<keyword evidence="3" id="KW-1185">Reference proteome</keyword>